<evidence type="ECO:0000256" key="2">
    <source>
        <dbReference type="SAM" id="SignalP"/>
    </source>
</evidence>
<evidence type="ECO:0000313" key="4">
    <source>
        <dbReference type="EMBL" id="RKO88964.1"/>
    </source>
</evidence>
<keyword evidence="2" id="KW-0732">Signal</keyword>
<evidence type="ECO:0000259" key="3">
    <source>
        <dbReference type="PROSITE" id="PS51767"/>
    </source>
</evidence>
<organism evidence="4 5">
    <name type="scientific">Blyttiomyces helicus</name>
    <dbReference type="NCBI Taxonomy" id="388810"/>
    <lineage>
        <taxon>Eukaryota</taxon>
        <taxon>Fungi</taxon>
        <taxon>Fungi incertae sedis</taxon>
        <taxon>Chytridiomycota</taxon>
        <taxon>Chytridiomycota incertae sedis</taxon>
        <taxon>Chytridiomycetes</taxon>
        <taxon>Chytridiomycetes incertae sedis</taxon>
        <taxon>Blyttiomyces</taxon>
    </lineage>
</organism>
<gene>
    <name evidence="4" type="ORF">BDK51DRAFT_34514</name>
</gene>
<feature type="domain" description="Peptidase A1" evidence="3">
    <location>
        <begin position="79"/>
        <end position="384"/>
    </location>
</feature>
<dbReference type="EMBL" id="KZ996374">
    <property type="protein sequence ID" value="RKO88964.1"/>
    <property type="molecule type" value="Genomic_DNA"/>
</dbReference>
<dbReference type="CDD" id="cd05471">
    <property type="entry name" value="pepsin_like"/>
    <property type="match status" value="1"/>
</dbReference>
<comment type="similarity">
    <text evidence="1">Belongs to the peptidase A1 family.</text>
</comment>
<dbReference type="InterPro" id="IPR033121">
    <property type="entry name" value="PEPTIDASE_A1"/>
</dbReference>
<dbReference type="Pfam" id="PF00026">
    <property type="entry name" value="Asp"/>
    <property type="match status" value="1"/>
</dbReference>
<evidence type="ECO:0000256" key="1">
    <source>
        <dbReference type="ARBA" id="ARBA00007447"/>
    </source>
</evidence>
<dbReference type="PRINTS" id="PR00792">
    <property type="entry name" value="PEPSIN"/>
</dbReference>
<reference evidence="5" key="1">
    <citation type="journal article" date="2018" name="Nat. Microbiol.">
        <title>Leveraging single-cell genomics to expand the fungal tree of life.</title>
        <authorList>
            <person name="Ahrendt S.R."/>
            <person name="Quandt C.A."/>
            <person name="Ciobanu D."/>
            <person name="Clum A."/>
            <person name="Salamov A."/>
            <person name="Andreopoulos B."/>
            <person name="Cheng J.F."/>
            <person name="Woyke T."/>
            <person name="Pelin A."/>
            <person name="Henrissat B."/>
            <person name="Reynolds N.K."/>
            <person name="Benny G.L."/>
            <person name="Smith M.E."/>
            <person name="James T.Y."/>
            <person name="Grigoriev I.V."/>
        </authorList>
    </citation>
    <scope>NUCLEOTIDE SEQUENCE [LARGE SCALE GENOMIC DNA]</scope>
</reference>
<dbReference type="Gene3D" id="2.40.70.10">
    <property type="entry name" value="Acid Proteases"/>
    <property type="match status" value="2"/>
</dbReference>
<proteinExistence type="inferred from homology"/>
<dbReference type="PROSITE" id="PS51767">
    <property type="entry name" value="PEPTIDASE_A1"/>
    <property type="match status" value="1"/>
</dbReference>
<accession>A0A4P9W991</accession>
<dbReference type="Proteomes" id="UP000269721">
    <property type="component" value="Unassembled WGS sequence"/>
</dbReference>
<keyword evidence="5" id="KW-1185">Reference proteome</keyword>
<dbReference type="InterPro" id="IPR021109">
    <property type="entry name" value="Peptidase_aspartic_dom_sf"/>
</dbReference>
<dbReference type="PANTHER" id="PTHR47966:SF6">
    <property type="entry name" value="PEPTIDASE A1 DOMAIN-CONTAINING PROTEIN"/>
    <property type="match status" value="1"/>
</dbReference>
<sequence length="384" mass="41189">MKTLLALFALSAIVSAVHAAPTANAPVTVPIFRRPSSLPPFERRSAAARAALEKFSPDGSALARRSEPTGLLNVFDLYYHTNITIGSGQVVQVDLDTGSPDLWVTGPNCEPGPDGGEFGCLSMFDTVNLTDPLIEPTGKNFNDSFSDKSTVAGEIYLATYTFADQTVTDEVIGIAEVETFTPMQISGLLGLSPKLNPSSYKGVYGNNGFPNAKSPTEALGLTSFGFYLSANQDGDEGEFTVNGFDARRVQSKSQTPFTFEPVDWQSGFWKFSNANGGILINNTESKFTIPSSIADTGTTFITLHDDDLPAIYSRVGADAHGKIDCGKSKSGPDIVFKFSDAEYHVPASAYVFFIDFNMCMVGIVGGARSVNVFGDIFLRAQYST</sequence>
<name>A0A4P9W991_9FUNG</name>
<dbReference type="GO" id="GO:0006508">
    <property type="term" value="P:proteolysis"/>
    <property type="evidence" value="ECO:0007669"/>
    <property type="project" value="InterPro"/>
</dbReference>
<feature type="chain" id="PRO_5020591339" evidence="2">
    <location>
        <begin position="20"/>
        <end position="384"/>
    </location>
</feature>
<dbReference type="AlphaFoldDB" id="A0A4P9W991"/>
<dbReference type="GO" id="GO:0004190">
    <property type="term" value="F:aspartic-type endopeptidase activity"/>
    <property type="evidence" value="ECO:0007669"/>
    <property type="project" value="InterPro"/>
</dbReference>
<dbReference type="OrthoDB" id="2747330at2759"/>
<evidence type="ECO:0000313" key="5">
    <source>
        <dbReference type="Proteomes" id="UP000269721"/>
    </source>
</evidence>
<dbReference type="SUPFAM" id="SSF50630">
    <property type="entry name" value="Acid proteases"/>
    <property type="match status" value="1"/>
</dbReference>
<protein>
    <submittedName>
        <fullName evidence="4">Aspartic peptidase domain-containing protein</fullName>
    </submittedName>
</protein>
<feature type="signal peptide" evidence="2">
    <location>
        <begin position="1"/>
        <end position="19"/>
    </location>
</feature>
<dbReference type="InterPro" id="IPR001461">
    <property type="entry name" value="Aspartic_peptidase_A1"/>
</dbReference>
<dbReference type="PANTHER" id="PTHR47966">
    <property type="entry name" value="BETA-SITE APP-CLEAVING ENZYME, ISOFORM A-RELATED"/>
    <property type="match status" value="1"/>
</dbReference>
<dbReference type="InterPro" id="IPR034164">
    <property type="entry name" value="Pepsin-like_dom"/>
</dbReference>